<keyword evidence="3" id="KW-0614">Plasmid</keyword>
<protein>
    <submittedName>
        <fullName evidence="2">Intracellular multiplication protein IcmV</fullName>
    </submittedName>
</protein>
<geneLocation type="plasmid" evidence="3 5">
    <name>24</name>
</geneLocation>
<dbReference type="NCBIfam" id="NF038219">
    <property type="entry name" value="IcmV_IVB"/>
    <property type="match status" value="1"/>
</dbReference>
<dbReference type="Proteomes" id="UP000281170">
    <property type="component" value="Plasmid 24"/>
</dbReference>
<dbReference type="EMBL" id="LNKA01000019">
    <property type="protein sequence ID" value="KTC64512.1"/>
    <property type="molecule type" value="Genomic_DNA"/>
</dbReference>
<dbReference type="KEGG" id="ladl:NCTC12735_01522"/>
<dbReference type="Proteomes" id="UP000054859">
    <property type="component" value="Unassembled WGS sequence"/>
</dbReference>
<accession>A0A0W0R098</accession>
<gene>
    <name evidence="2" type="primary">icmV</name>
    <name evidence="2" type="ORF">Lade_1806</name>
    <name evidence="3" type="ORF">NCTC12735_01522</name>
</gene>
<dbReference type="EMBL" id="LR134433">
    <property type="protein sequence ID" value="VEH85880.1"/>
    <property type="molecule type" value="Genomic_DNA"/>
</dbReference>
<keyword evidence="1" id="KW-1133">Transmembrane helix</keyword>
<dbReference type="STRING" id="45056.Lade_1806"/>
<name>A0A0W0R098_9GAMM</name>
<dbReference type="RefSeq" id="WP_058462876.1">
    <property type="nucleotide sequence ID" value="NZ_CAAAHS010000006.1"/>
</dbReference>
<keyword evidence="1" id="KW-0812">Transmembrane</keyword>
<proteinExistence type="predicted"/>
<evidence type="ECO:0000313" key="3">
    <source>
        <dbReference type="EMBL" id="VEH85880.1"/>
    </source>
</evidence>
<feature type="transmembrane region" description="Helical" evidence="1">
    <location>
        <begin position="78"/>
        <end position="98"/>
    </location>
</feature>
<dbReference type="AlphaFoldDB" id="A0A0W0R098"/>
<reference evidence="2 4" key="1">
    <citation type="submission" date="2015-11" db="EMBL/GenBank/DDBJ databases">
        <title>Identification of large and diverse effector repertoires of 38 Legionella species.</title>
        <authorList>
            <person name="Burstein D."/>
            <person name="Amaro F."/>
            <person name="Zusman T."/>
            <person name="Lifshitz Z."/>
            <person name="Cohen O."/>
            <person name="Gilbert J.A."/>
            <person name="Pupko T."/>
            <person name="Shuman H.A."/>
            <person name="Segal G."/>
        </authorList>
    </citation>
    <scope>NUCLEOTIDE SEQUENCE [LARGE SCALE GENOMIC DNA]</scope>
    <source>
        <strain evidence="2 4">1762-AUS-E</strain>
    </source>
</reference>
<evidence type="ECO:0000313" key="4">
    <source>
        <dbReference type="Proteomes" id="UP000054859"/>
    </source>
</evidence>
<organism evidence="2 4">
    <name type="scientific">Legionella adelaidensis</name>
    <dbReference type="NCBI Taxonomy" id="45056"/>
    <lineage>
        <taxon>Bacteria</taxon>
        <taxon>Pseudomonadati</taxon>
        <taxon>Pseudomonadota</taxon>
        <taxon>Gammaproteobacteria</taxon>
        <taxon>Legionellales</taxon>
        <taxon>Legionellaceae</taxon>
        <taxon>Legionella</taxon>
    </lineage>
</organism>
<evidence type="ECO:0000313" key="2">
    <source>
        <dbReference type="EMBL" id="KTC64512.1"/>
    </source>
</evidence>
<feature type="transmembrane region" description="Helical" evidence="1">
    <location>
        <begin position="104"/>
        <end position="124"/>
    </location>
</feature>
<keyword evidence="4" id="KW-1185">Reference proteome</keyword>
<sequence>MKKKVMPRTVGIIKSLFNVKQWFDWERIKAFTLYLKNGIKKFFVPQQNDVVESFAEAKARLDLSDEDLLSRQKALYRLSLMMVIISVLLLFYAFYNLYLGSLRAFYLSLVVMLIGLVLAFRYHFWYFQIKKRKLGCSLKEWYRQGLLGEKR</sequence>
<keyword evidence="1" id="KW-0472">Membrane</keyword>
<evidence type="ECO:0000256" key="1">
    <source>
        <dbReference type="SAM" id="Phobius"/>
    </source>
</evidence>
<dbReference type="PATRIC" id="fig|45056.6.peg.1866"/>
<evidence type="ECO:0000313" key="5">
    <source>
        <dbReference type="Proteomes" id="UP000281170"/>
    </source>
</evidence>
<reference evidence="3 5" key="2">
    <citation type="submission" date="2018-12" db="EMBL/GenBank/DDBJ databases">
        <authorList>
            <consortium name="Pathogen Informatics"/>
        </authorList>
    </citation>
    <scope>NUCLEOTIDE SEQUENCE [LARGE SCALE GENOMIC DNA]</scope>
    <source>
        <strain evidence="3 5">NCTC12735</strain>
        <plasmid evidence="5">24</plasmid>
    </source>
</reference>
<dbReference type="OrthoDB" id="5640562at2"/>